<accession>A0A9Q4GJ41</accession>
<comment type="caution">
    <text evidence="1">The sequence shown here is derived from an EMBL/GenBank/DDBJ whole genome shotgun (WGS) entry which is preliminary data.</text>
</comment>
<reference evidence="1" key="1">
    <citation type="submission" date="2022-09" db="EMBL/GenBank/DDBJ databases">
        <title>Haloadaptaus new haloarchaeum isolated from saline soil.</title>
        <authorList>
            <person name="Duran-Viseras A."/>
            <person name="Sanchez-Porro C."/>
            <person name="Ventosa A."/>
        </authorList>
    </citation>
    <scope>NUCLEOTIDE SEQUENCE</scope>
    <source>
        <strain evidence="1">F3-133</strain>
    </source>
</reference>
<proteinExistence type="predicted"/>
<keyword evidence="2" id="KW-1185">Reference proteome</keyword>
<organism evidence="1 2">
    <name type="scientific">Halorutilus salinus</name>
    <dbReference type="NCBI Taxonomy" id="2487751"/>
    <lineage>
        <taxon>Archaea</taxon>
        <taxon>Methanobacteriati</taxon>
        <taxon>Methanobacteriota</taxon>
        <taxon>Stenosarchaea group</taxon>
        <taxon>Halobacteria</taxon>
        <taxon>Halorutilales</taxon>
        <taxon>Halorutilaceae</taxon>
        <taxon>Halorutilus</taxon>
    </lineage>
</organism>
<evidence type="ECO:0000313" key="1">
    <source>
        <dbReference type="EMBL" id="MCX2818856.1"/>
    </source>
</evidence>
<dbReference type="AlphaFoldDB" id="A0A9Q4GJ41"/>
<gene>
    <name evidence="1" type="ORF">EGH25_05780</name>
</gene>
<dbReference type="EMBL" id="RKLV01000005">
    <property type="protein sequence ID" value="MCX2818856.1"/>
    <property type="molecule type" value="Genomic_DNA"/>
</dbReference>
<dbReference type="RefSeq" id="WP_266086698.1">
    <property type="nucleotide sequence ID" value="NZ_RKLV01000005.1"/>
</dbReference>
<dbReference type="Proteomes" id="UP001149411">
    <property type="component" value="Unassembled WGS sequence"/>
</dbReference>
<evidence type="ECO:0000313" key="2">
    <source>
        <dbReference type="Proteomes" id="UP001149411"/>
    </source>
</evidence>
<name>A0A9Q4GJ41_9EURY</name>
<sequence length="127" mass="14407">MTDEELERELDTAYDPVGGMLEGLSEEQKQEIVDEVGERVVQSLKEENQESFLRDLEDAVITNLPVVGMSETVQDCIRRGVRAVFDDHTEEMIEDAGDVVVERLSESHSDEIVEDVVRTTAVKIRRE</sequence>
<protein>
    <submittedName>
        <fullName evidence="1">Uncharacterized protein</fullName>
    </submittedName>
</protein>